<evidence type="ECO:0008006" key="2">
    <source>
        <dbReference type="Google" id="ProtNLM"/>
    </source>
</evidence>
<sequence length="208" mass="23110">MFCLSSQRSLLSASRSSLRKVVGAALGANSNQNIHLISNINGGIPGGSEIISPRYFSIMLKEEEDQEKLRVESLSKFEKEMELRDLDKQLSKLNTLRGINTGELYTIRGKFKALARDYGMPFMAWYWCVWMSTAALTYGAIEAGGIDAMALIAKSDTYTGFDLHSKVDPTMGTIGITLVFNEMLEPLRLPIVVVTTKPVVDTIFPKNY</sequence>
<organism evidence="1">
    <name type="scientific">Chaetoceros debilis</name>
    <dbReference type="NCBI Taxonomy" id="122233"/>
    <lineage>
        <taxon>Eukaryota</taxon>
        <taxon>Sar</taxon>
        <taxon>Stramenopiles</taxon>
        <taxon>Ochrophyta</taxon>
        <taxon>Bacillariophyta</taxon>
        <taxon>Coscinodiscophyceae</taxon>
        <taxon>Chaetocerotophycidae</taxon>
        <taxon>Chaetocerotales</taxon>
        <taxon>Chaetocerotaceae</taxon>
        <taxon>Chaetoceros</taxon>
    </lineage>
</organism>
<dbReference type="PANTHER" id="PTHR21377">
    <property type="entry name" value="PROTEIN FAM210B, MITOCHONDRIAL"/>
    <property type="match status" value="1"/>
</dbReference>
<dbReference type="AlphaFoldDB" id="A0A7S3PU42"/>
<proteinExistence type="predicted"/>
<protein>
    <recommendedName>
        <fullName evidence="2">DUF1279 domain-containing protein</fullName>
    </recommendedName>
</protein>
<dbReference type="PANTHER" id="PTHR21377:SF0">
    <property type="entry name" value="PROTEIN FAM210B, MITOCHONDRIAL"/>
    <property type="match status" value="1"/>
</dbReference>
<accession>A0A7S3PU42</accession>
<reference evidence="1" key="1">
    <citation type="submission" date="2021-01" db="EMBL/GenBank/DDBJ databases">
        <authorList>
            <person name="Corre E."/>
            <person name="Pelletier E."/>
            <person name="Niang G."/>
            <person name="Scheremetjew M."/>
            <person name="Finn R."/>
            <person name="Kale V."/>
            <person name="Holt S."/>
            <person name="Cochrane G."/>
            <person name="Meng A."/>
            <person name="Brown T."/>
            <person name="Cohen L."/>
        </authorList>
    </citation>
    <scope>NUCLEOTIDE SEQUENCE</scope>
    <source>
        <strain evidence="1">MM31A-1</strain>
    </source>
</reference>
<dbReference type="InterPro" id="IPR045866">
    <property type="entry name" value="FAM210A/B-like"/>
</dbReference>
<dbReference type="GO" id="GO:0005739">
    <property type="term" value="C:mitochondrion"/>
    <property type="evidence" value="ECO:0007669"/>
    <property type="project" value="TreeGrafter"/>
</dbReference>
<dbReference type="EMBL" id="HBIO01000270">
    <property type="protein sequence ID" value="CAE0455357.1"/>
    <property type="molecule type" value="Transcribed_RNA"/>
</dbReference>
<name>A0A7S3PU42_9STRA</name>
<evidence type="ECO:0000313" key="1">
    <source>
        <dbReference type="EMBL" id="CAE0455357.1"/>
    </source>
</evidence>
<gene>
    <name evidence="1" type="ORF">CDEB00056_LOCUS198</name>
</gene>